<gene>
    <name evidence="3" type="ORF">UFOPK4347_00840</name>
</gene>
<dbReference type="SUPFAM" id="SSF50249">
    <property type="entry name" value="Nucleic acid-binding proteins"/>
    <property type="match status" value="1"/>
</dbReference>
<dbReference type="AlphaFoldDB" id="A0A6J7UJ64"/>
<evidence type="ECO:0000313" key="3">
    <source>
        <dbReference type="EMBL" id="CAB5064966.1"/>
    </source>
</evidence>
<dbReference type="InterPro" id="IPR012340">
    <property type="entry name" value="NA-bd_OB-fold"/>
</dbReference>
<dbReference type="Gene3D" id="6.10.30.10">
    <property type="match status" value="1"/>
</dbReference>
<dbReference type="PANTHER" id="PTHR34075:SF5">
    <property type="entry name" value="BLR3430 PROTEIN"/>
    <property type="match status" value="1"/>
</dbReference>
<feature type="domain" description="ChsH2 rubredoxin-like zinc ribbon" evidence="2">
    <location>
        <begin position="19"/>
        <end position="54"/>
    </location>
</feature>
<evidence type="ECO:0000259" key="1">
    <source>
        <dbReference type="Pfam" id="PF01796"/>
    </source>
</evidence>
<dbReference type="InterPro" id="IPR022002">
    <property type="entry name" value="ChsH2_Znr"/>
</dbReference>
<dbReference type="Pfam" id="PF01796">
    <property type="entry name" value="OB_ChsH2_C"/>
    <property type="match status" value="1"/>
</dbReference>
<name>A0A6J7UJ64_9ZZZZ</name>
<organism evidence="3">
    <name type="scientific">freshwater metagenome</name>
    <dbReference type="NCBI Taxonomy" id="449393"/>
    <lineage>
        <taxon>unclassified sequences</taxon>
        <taxon>metagenomes</taxon>
        <taxon>ecological metagenomes</taxon>
    </lineage>
</organism>
<protein>
    <submittedName>
        <fullName evidence="3">Unannotated protein</fullName>
    </submittedName>
</protein>
<dbReference type="InterPro" id="IPR052513">
    <property type="entry name" value="Thioester_dehydratase-like"/>
</dbReference>
<reference evidence="3" key="1">
    <citation type="submission" date="2020-05" db="EMBL/GenBank/DDBJ databases">
        <authorList>
            <person name="Chiriac C."/>
            <person name="Salcher M."/>
            <person name="Ghai R."/>
            <person name="Kavagutti S V."/>
        </authorList>
    </citation>
    <scope>NUCLEOTIDE SEQUENCE</scope>
</reference>
<accession>A0A6J7UJ64</accession>
<proteinExistence type="predicted"/>
<feature type="domain" description="ChsH2 C-terminal OB-fold" evidence="1">
    <location>
        <begin position="56"/>
        <end position="120"/>
    </location>
</feature>
<dbReference type="InterPro" id="IPR002878">
    <property type="entry name" value="ChsH2_C"/>
</dbReference>
<dbReference type="PANTHER" id="PTHR34075">
    <property type="entry name" value="BLR3430 PROTEIN"/>
    <property type="match status" value="1"/>
</dbReference>
<dbReference type="EMBL" id="CAFBQU010000017">
    <property type="protein sequence ID" value="CAB5064966.1"/>
    <property type="molecule type" value="Genomic_DNA"/>
</dbReference>
<evidence type="ECO:0000259" key="2">
    <source>
        <dbReference type="Pfam" id="PF12172"/>
    </source>
</evidence>
<dbReference type="Pfam" id="PF12172">
    <property type="entry name" value="zf-ChsH2"/>
    <property type="match status" value="1"/>
</dbReference>
<sequence length="137" mass="15212">MSFLPLADVEVNNETQPFWDALKNNALLLPRCTSCTSVVWYPRAHCPVCFSTELQWEEMSGRGTIYSYSIVAKGNGRWKESGPYVVAYVELAEGPRILTNIVGVAPTEVHINMPVQAVFDTGDDGRVLLRFTSESPS</sequence>